<dbReference type="Pfam" id="PF02800">
    <property type="entry name" value="Gp_dh_C"/>
    <property type="match status" value="1"/>
</dbReference>
<proteinExistence type="inferred from homology"/>
<keyword evidence="3 9" id="KW-0560">Oxidoreductase</keyword>
<evidence type="ECO:0000256" key="8">
    <source>
        <dbReference type="RuleBase" id="RU000397"/>
    </source>
</evidence>
<feature type="binding site" evidence="6">
    <location>
        <position position="77"/>
    </location>
    <ligand>
        <name>NAD(+)</name>
        <dbReference type="ChEBI" id="CHEBI:57540"/>
    </ligand>
</feature>
<dbReference type="SUPFAM" id="SSF55347">
    <property type="entry name" value="Glyceraldehyde-3-phosphate dehydrogenase-like, C-terminal domain"/>
    <property type="match status" value="1"/>
</dbReference>
<dbReference type="NCBIfam" id="TIGR01534">
    <property type="entry name" value="GAPDH-I"/>
    <property type="match status" value="1"/>
</dbReference>
<keyword evidence="12" id="KW-1185">Reference proteome</keyword>
<dbReference type="CDD" id="cd18126">
    <property type="entry name" value="GAPDH_I_C"/>
    <property type="match status" value="1"/>
</dbReference>
<dbReference type="PRINTS" id="PR00078">
    <property type="entry name" value="G3PDHDRGNASE"/>
</dbReference>
<organism evidence="11 12">
    <name type="scientific">Algibacter marinivivus</name>
    <dbReference type="NCBI Taxonomy" id="2100723"/>
    <lineage>
        <taxon>Bacteria</taxon>
        <taxon>Pseudomonadati</taxon>
        <taxon>Bacteroidota</taxon>
        <taxon>Flavobacteriia</taxon>
        <taxon>Flavobacteriales</taxon>
        <taxon>Flavobacteriaceae</taxon>
        <taxon>Algibacter</taxon>
    </lineage>
</organism>
<dbReference type="FunFam" id="3.40.50.720:FF:000001">
    <property type="entry name" value="Glyceraldehyde-3-phosphate dehydrogenase"/>
    <property type="match status" value="1"/>
</dbReference>
<feature type="binding site" evidence="5">
    <location>
        <position position="179"/>
    </location>
    <ligand>
        <name>D-glyceraldehyde 3-phosphate</name>
        <dbReference type="ChEBI" id="CHEBI:59776"/>
    </ligand>
</feature>
<dbReference type="PROSITE" id="PS00071">
    <property type="entry name" value="GAPDH"/>
    <property type="match status" value="1"/>
</dbReference>
<dbReference type="FunFam" id="3.30.360.10:FF:000002">
    <property type="entry name" value="Glyceraldehyde-3-phosphate dehydrogenase"/>
    <property type="match status" value="1"/>
</dbReference>
<dbReference type="GO" id="GO:0050661">
    <property type="term" value="F:NADP binding"/>
    <property type="evidence" value="ECO:0007669"/>
    <property type="project" value="InterPro"/>
</dbReference>
<evidence type="ECO:0000256" key="2">
    <source>
        <dbReference type="ARBA" id="ARBA00011881"/>
    </source>
</evidence>
<reference evidence="12" key="1">
    <citation type="submission" date="2018-05" db="EMBL/GenBank/DDBJ databases">
        <title>Algibacter marinivivus sp. nov., isolated from sample around a algae.</title>
        <authorList>
            <person name="Lu D."/>
        </authorList>
    </citation>
    <scope>NUCLEOTIDE SEQUENCE [LARGE SCALE GENOMIC DNA]</scope>
    <source>
        <strain evidence="12">ZY111</strain>
    </source>
</reference>
<dbReference type="InterPro" id="IPR020829">
    <property type="entry name" value="GlycerAld_3-P_DH_cat"/>
</dbReference>
<evidence type="ECO:0000256" key="4">
    <source>
        <dbReference type="PIRSR" id="PIRSR000149-1"/>
    </source>
</evidence>
<feature type="site" description="Activates thiol group during catalysis" evidence="7">
    <location>
        <position position="176"/>
    </location>
</feature>
<dbReference type="GO" id="GO:0006006">
    <property type="term" value="P:glucose metabolic process"/>
    <property type="evidence" value="ECO:0007669"/>
    <property type="project" value="InterPro"/>
</dbReference>
<feature type="binding site" evidence="5">
    <location>
        <begin position="208"/>
        <end position="209"/>
    </location>
    <ligand>
        <name>D-glyceraldehyde 3-phosphate</name>
        <dbReference type="ChEBI" id="CHEBI:59776"/>
    </ligand>
</feature>
<dbReference type="InterPro" id="IPR020828">
    <property type="entry name" value="GlycerAld_3-P_DH_NAD(P)-bd"/>
</dbReference>
<accession>A0A2U2X5E9</accession>
<feature type="binding site" evidence="6">
    <location>
        <position position="119"/>
    </location>
    <ligand>
        <name>NAD(+)</name>
        <dbReference type="ChEBI" id="CHEBI:57540"/>
    </ligand>
</feature>
<dbReference type="SMART" id="SM00846">
    <property type="entry name" value="Gp_dh_N"/>
    <property type="match status" value="1"/>
</dbReference>
<feature type="domain" description="Glyceraldehyde 3-phosphate dehydrogenase NAD(P) binding" evidence="10">
    <location>
        <begin position="2"/>
        <end position="149"/>
    </location>
</feature>
<feature type="active site" description="Nucleophile" evidence="4">
    <location>
        <position position="149"/>
    </location>
</feature>
<dbReference type="InterPro" id="IPR006424">
    <property type="entry name" value="Glyceraldehyde-3-P_DH_1"/>
</dbReference>
<dbReference type="RefSeq" id="WP_109351042.1">
    <property type="nucleotide sequence ID" value="NZ_QFRI01000001.1"/>
</dbReference>
<comment type="caution">
    <text evidence="11">The sequence shown here is derived from an EMBL/GenBank/DDBJ whole genome shotgun (WGS) entry which is preliminary data.</text>
</comment>
<dbReference type="PIRSF" id="PIRSF000149">
    <property type="entry name" value="GAP_DH"/>
    <property type="match status" value="1"/>
</dbReference>
<evidence type="ECO:0000256" key="5">
    <source>
        <dbReference type="PIRSR" id="PIRSR000149-2"/>
    </source>
</evidence>
<dbReference type="AlphaFoldDB" id="A0A2U2X5E9"/>
<feature type="binding site" evidence="5">
    <location>
        <position position="231"/>
    </location>
    <ligand>
        <name>D-glyceraldehyde 3-phosphate</name>
        <dbReference type="ChEBI" id="CHEBI:59776"/>
    </ligand>
</feature>
<reference evidence="11 12" key="2">
    <citation type="submission" date="2018-05" db="EMBL/GenBank/DDBJ databases">
        <title>Algibacter marinivivus sp. nov., isolated from sample around a algae.</title>
        <authorList>
            <person name="Zhong X."/>
        </authorList>
    </citation>
    <scope>NUCLEOTIDE SEQUENCE [LARGE SCALE GENOMIC DNA]</scope>
    <source>
        <strain evidence="11 12">ZY111</strain>
    </source>
</reference>
<dbReference type="EMBL" id="QFRI01000001">
    <property type="protein sequence ID" value="PWH83018.1"/>
    <property type="molecule type" value="Genomic_DNA"/>
</dbReference>
<dbReference type="EC" id="1.2.1.-" evidence="9"/>
<dbReference type="CDD" id="cd05214">
    <property type="entry name" value="GAPDH_I_N"/>
    <property type="match status" value="1"/>
</dbReference>
<feature type="binding site" evidence="6">
    <location>
        <begin position="11"/>
        <end position="12"/>
    </location>
    <ligand>
        <name>NAD(+)</name>
        <dbReference type="ChEBI" id="CHEBI:57540"/>
    </ligand>
</feature>
<dbReference type="Pfam" id="PF00044">
    <property type="entry name" value="Gp_dh_N"/>
    <property type="match status" value="1"/>
</dbReference>
<dbReference type="InterPro" id="IPR020830">
    <property type="entry name" value="GlycerAld_3-P_DH_AS"/>
</dbReference>
<dbReference type="Proteomes" id="UP000245375">
    <property type="component" value="Unassembled WGS sequence"/>
</dbReference>
<keyword evidence="6" id="KW-0520">NAD</keyword>
<feature type="binding site" evidence="5">
    <location>
        <begin position="148"/>
        <end position="150"/>
    </location>
    <ligand>
        <name>D-glyceraldehyde 3-phosphate</name>
        <dbReference type="ChEBI" id="CHEBI:59776"/>
    </ligand>
</feature>
<evidence type="ECO:0000256" key="7">
    <source>
        <dbReference type="PIRSR" id="PIRSR000149-4"/>
    </source>
</evidence>
<dbReference type="InterPro" id="IPR036291">
    <property type="entry name" value="NAD(P)-bd_dom_sf"/>
</dbReference>
<evidence type="ECO:0000256" key="3">
    <source>
        <dbReference type="ARBA" id="ARBA00023002"/>
    </source>
</evidence>
<evidence type="ECO:0000259" key="10">
    <source>
        <dbReference type="SMART" id="SM00846"/>
    </source>
</evidence>
<comment type="subunit">
    <text evidence="2">Homotetramer.</text>
</comment>
<protein>
    <recommendedName>
        <fullName evidence="9">Glyceraldehyde-3-phosphate dehydrogenase</fullName>
        <ecNumber evidence="9">1.2.1.-</ecNumber>
    </recommendedName>
</protein>
<dbReference type="GO" id="GO:0051287">
    <property type="term" value="F:NAD binding"/>
    <property type="evidence" value="ECO:0007669"/>
    <property type="project" value="InterPro"/>
</dbReference>
<name>A0A2U2X5E9_9FLAO</name>
<dbReference type="OrthoDB" id="9803304at2"/>
<dbReference type="Gene3D" id="3.30.360.10">
    <property type="entry name" value="Dihydrodipicolinate Reductase, domain 2"/>
    <property type="match status" value="1"/>
</dbReference>
<dbReference type="GO" id="GO:0016620">
    <property type="term" value="F:oxidoreductase activity, acting on the aldehyde or oxo group of donors, NAD or NADP as acceptor"/>
    <property type="evidence" value="ECO:0007669"/>
    <property type="project" value="InterPro"/>
</dbReference>
<feature type="binding site" evidence="6">
    <location>
        <position position="314"/>
    </location>
    <ligand>
        <name>NAD(+)</name>
        <dbReference type="ChEBI" id="CHEBI:57540"/>
    </ligand>
</feature>
<sequence>MKRIAINGMGRIGRAALKVILDTPGLEVVAVNDLVTTDNIAYLLKYDTVYGIYEKEVSHDDNHLIVDGKKIKYFSNRNPEELPWKENNIDIVIESTGFFTKSEDAAKHITAGATTVVISAPTKSADTPTVVHGVNSKDGKASIFSCASCTTNNISPVVEVLGRRIGIKKAIMTTVHAYTASQNMVDSVSKKNYRMGRAGAANIVPTSTGAAIATTKALPQFANKFDGVALRVPIPVGSISDMTFVTEKNVTVEEVNAILQEEADTNRYAKVLSTTYEPIVSSDIVKSPFASTVDLSMTRVVDGDLLKVMTWYDNEWGFTNQMIRQILEI</sequence>
<feature type="binding site" evidence="6">
    <location>
        <position position="33"/>
    </location>
    <ligand>
        <name>NAD(+)</name>
        <dbReference type="ChEBI" id="CHEBI:57540"/>
    </ligand>
</feature>
<evidence type="ECO:0000256" key="1">
    <source>
        <dbReference type="ARBA" id="ARBA00007406"/>
    </source>
</evidence>
<dbReference type="Gene3D" id="3.40.50.720">
    <property type="entry name" value="NAD(P)-binding Rossmann-like Domain"/>
    <property type="match status" value="1"/>
</dbReference>
<evidence type="ECO:0000256" key="6">
    <source>
        <dbReference type="PIRSR" id="PIRSR000149-3"/>
    </source>
</evidence>
<evidence type="ECO:0000313" key="11">
    <source>
        <dbReference type="EMBL" id="PWH83018.1"/>
    </source>
</evidence>
<gene>
    <name evidence="11" type="primary">gap</name>
    <name evidence="11" type="ORF">DIS18_00225</name>
</gene>
<dbReference type="PANTHER" id="PTHR43148">
    <property type="entry name" value="GLYCERALDEHYDE-3-PHOSPHATE DEHYDROGENASE 2"/>
    <property type="match status" value="1"/>
</dbReference>
<evidence type="ECO:0000313" key="12">
    <source>
        <dbReference type="Proteomes" id="UP000245375"/>
    </source>
</evidence>
<keyword evidence="6" id="KW-0547">Nucleotide-binding</keyword>
<evidence type="ECO:0000256" key="9">
    <source>
        <dbReference type="RuleBase" id="RU361160"/>
    </source>
</evidence>
<dbReference type="SUPFAM" id="SSF51735">
    <property type="entry name" value="NAD(P)-binding Rossmann-fold domains"/>
    <property type="match status" value="1"/>
</dbReference>
<dbReference type="InterPro" id="IPR020831">
    <property type="entry name" value="GlycerAld/Erythrose_P_DH"/>
</dbReference>
<comment type="similarity">
    <text evidence="1 8">Belongs to the glyceraldehyde-3-phosphate dehydrogenase family.</text>
</comment>